<dbReference type="InterPro" id="IPR036749">
    <property type="entry name" value="Expansin_CBD_sf"/>
</dbReference>
<dbReference type="Gramene" id="HORVU.MOREX.r3.4HG0414560.1">
    <property type="protein sequence ID" value="HORVU.MOREX.r3.4HG0414560.1.CDS1"/>
    <property type="gene ID" value="HORVU.MOREX.r3.4HG0414560"/>
</dbReference>
<dbReference type="PROSITE" id="PS50843">
    <property type="entry name" value="EXPANSIN_CBD"/>
    <property type="match status" value="1"/>
</dbReference>
<dbReference type="PRINTS" id="PR01637">
    <property type="entry name" value="LOLP2ALLERGN"/>
</dbReference>
<dbReference type="EnsemblPlants" id="HORVU.MOREX.r3.4HG0414590.1">
    <property type="protein sequence ID" value="HORVU.MOREX.r3.4HG0414590.1.CDS1"/>
    <property type="gene ID" value="HORVU.MOREX.r3.4HG0414590"/>
</dbReference>
<sequence length="122" mass="13467">MASSSRMLAVAVLAALFAGAICAATKVKFTVQKGSDAKKLVLKIDYTRAGDTLSEMELRQHGSEEWEPFTKKGDVWELSSSKPLVGPFNFRFLSKGGMKNVFDEVFSTDFKIGKTYEPVYDA</sequence>
<dbReference type="Gramene" id="HORVU.MOREX.r3.4HG0414540.1">
    <property type="protein sequence ID" value="HORVU.MOREX.r3.4HG0414540.1.CDS1"/>
    <property type="gene ID" value="HORVU.MOREX.r3.4HG0414540"/>
</dbReference>
<comment type="similarity">
    <text evidence="2">Belongs to the expansin family. Expansin B subfamily.</text>
</comment>
<reference evidence="7" key="2">
    <citation type="submission" date="2020-10" db="EMBL/GenBank/DDBJ databases">
        <authorList>
            <person name="Scholz U."/>
            <person name="Mascher M."/>
            <person name="Fiebig A."/>
        </authorList>
    </citation>
    <scope>NUCLEOTIDE SEQUENCE [LARGE SCALE GENOMIC DNA]</scope>
    <source>
        <strain evidence="7">cv. Morex</strain>
    </source>
</reference>
<reference evidence="7" key="3">
    <citation type="submission" date="2022-01" db="UniProtKB">
        <authorList>
            <consortium name="EnsemblPlants"/>
        </authorList>
    </citation>
    <scope>IDENTIFICATION</scope>
    <source>
        <strain evidence="7">subsp. vulgare</strain>
    </source>
</reference>
<dbReference type="KEGG" id="hvg:123447482"/>
<dbReference type="PANTHER" id="PTHR31692:SF91">
    <property type="entry name" value="EXPANSIN-LIKE CBD DOMAIN-CONTAINING PROTEIN"/>
    <property type="match status" value="1"/>
</dbReference>
<evidence type="ECO:0000256" key="3">
    <source>
        <dbReference type="ARBA" id="ARBA00022525"/>
    </source>
</evidence>
<dbReference type="PANTHER" id="PTHR31692">
    <property type="entry name" value="EXPANSIN-B3"/>
    <property type="match status" value="1"/>
</dbReference>
<evidence type="ECO:0000256" key="1">
    <source>
        <dbReference type="ARBA" id="ARBA00004613"/>
    </source>
</evidence>
<dbReference type="Gene3D" id="2.60.40.760">
    <property type="entry name" value="Expansin, cellulose-binding-like domain"/>
    <property type="match status" value="1"/>
</dbReference>
<dbReference type="SMR" id="A0A287DYI0"/>
<dbReference type="OrthoDB" id="645288at2759"/>
<dbReference type="KEGG" id="hvg:123447480"/>
<keyword evidence="8" id="KW-1185">Reference proteome</keyword>
<dbReference type="AlphaFoldDB" id="A0A287DYI0"/>
<dbReference type="GO" id="GO:0005576">
    <property type="term" value="C:extracellular region"/>
    <property type="evidence" value="ECO:0007669"/>
    <property type="project" value="UniProtKB-SubCell"/>
</dbReference>
<dbReference type="EnsemblPlants" id="HORVU.MOREX.r3.4HG0414540.1">
    <property type="protein sequence ID" value="HORVU.MOREX.r3.4HG0414540.1.CDS1"/>
    <property type="gene ID" value="HORVU.MOREX.r3.4HG0414540"/>
</dbReference>
<dbReference type="STRING" id="112509.A0A287DYI0"/>
<dbReference type="GeneID" id="123447482"/>
<protein>
    <recommendedName>
        <fullName evidence="5">Expansin-like CBD domain-containing protein</fullName>
    </recommendedName>
</protein>
<feature type="domain" description="Expansin-like CBD" evidence="5">
    <location>
        <begin position="38"/>
        <end position="118"/>
    </location>
</feature>
<dbReference type="Gramene" id="HORVU.MOREX.r3.4HG0414550.1">
    <property type="protein sequence ID" value="HORVU.MOREX.r3.4HG0414550.1.CDS1"/>
    <property type="gene ID" value="HORVU.MOREX.r3.4HG0414550"/>
</dbReference>
<evidence type="ECO:0000313" key="7">
    <source>
        <dbReference type="EnsemblPlants" id="HORVU.MOREX.r3.4HG0414560.1.CDS1"/>
    </source>
</evidence>
<evidence type="ECO:0000259" key="5">
    <source>
        <dbReference type="PROSITE" id="PS50843"/>
    </source>
</evidence>
<dbReference type="Gramene" id="HORVU.MOREX.r3.4HG0414590.1">
    <property type="protein sequence ID" value="HORVU.MOREX.r3.4HG0414590.1.CDS1"/>
    <property type="gene ID" value="HORVU.MOREX.r3.4HG0414590"/>
</dbReference>
<feature type="chain" id="PRO_5015076970" description="Expansin-like CBD domain-containing protein" evidence="4">
    <location>
        <begin position="24"/>
        <end position="122"/>
    </location>
</feature>
<dbReference type="SUPFAM" id="SSF49590">
    <property type="entry name" value="PHL pollen allergen"/>
    <property type="match status" value="1"/>
</dbReference>
<dbReference type="KEGG" id="hvg:123447481"/>
<dbReference type="Proteomes" id="UP000011116">
    <property type="component" value="Chromosome 4H"/>
</dbReference>
<evidence type="ECO:0000256" key="4">
    <source>
        <dbReference type="SAM" id="SignalP"/>
    </source>
</evidence>
<keyword evidence="4" id="KW-0732">Signal</keyword>
<dbReference type="InterPro" id="IPR005453">
    <property type="entry name" value="Allergen_Lolp2"/>
</dbReference>
<dbReference type="EnsemblPlants" id="HORVU.MOREX.r3.4HG0414560.1">
    <property type="protein sequence ID" value="HORVU.MOREX.r3.4HG0414560.1.CDS1"/>
    <property type="gene ID" value="HORVU.MOREX.r3.4HG0414560"/>
</dbReference>
<evidence type="ECO:0000313" key="8">
    <source>
        <dbReference type="Proteomes" id="UP000011116"/>
    </source>
</evidence>
<gene>
    <name evidence="6" type="primary">LOC123447482</name>
</gene>
<keyword evidence="3" id="KW-0964">Secreted</keyword>
<dbReference type="KEGG" id="hvg:123447479"/>
<reference evidence="8" key="1">
    <citation type="journal article" date="2012" name="Nature">
        <title>A physical, genetic and functional sequence assembly of the barley genome.</title>
        <authorList>
            <consortium name="The International Barley Genome Sequencing Consortium"/>
            <person name="Mayer K.F."/>
            <person name="Waugh R."/>
            <person name="Brown J.W."/>
            <person name="Schulman A."/>
            <person name="Langridge P."/>
            <person name="Platzer M."/>
            <person name="Fincher G.B."/>
            <person name="Muehlbauer G.J."/>
            <person name="Sato K."/>
            <person name="Close T.J."/>
            <person name="Wise R.P."/>
            <person name="Stein N."/>
        </authorList>
    </citation>
    <scope>NUCLEOTIDE SEQUENCE [LARGE SCALE GENOMIC DNA]</scope>
    <source>
        <strain evidence="8">cv. Morex</strain>
    </source>
</reference>
<accession>A0A287DYI0</accession>
<organism evidence="7 8">
    <name type="scientific">Hordeum vulgare subsp. vulgare</name>
    <name type="common">Domesticated barley</name>
    <dbReference type="NCBI Taxonomy" id="112509"/>
    <lineage>
        <taxon>Eukaryota</taxon>
        <taxon>Viridiplantae</taxon>
        <taxon>Streptophyta</taxon>
        <taxon>Embryophyta</taxon>
        <taxon>Tracheophyta</taxon>
        <taxon>Spermatophyta</taxon>
        <taxon>Magnoliopsida</taxon>
        <taxon>Liliopsida</taxon>
        <taxon>Poales</taxon>
        <taxon>Poaceae</taxon>
        <taxon>BOP clade</taxon>
        <taxon>Pooideae</taxon>
        <taxon>Triticodae</taxon>
        <taxon>Triticeae</taxon>
        <taxon>Hordeinae</taxon>
        <taxon>Hordeum</taxon>
    </lineage>
</organism>
<name>A0A287DYI0_HORVV</name>
<dbReference type="InterPro" id="IPR007117">
    <property type="entry name" value="Expansin_CBD"/>
</dbReference>
<dbReference type="Pfam" id="PF01357">
    <property type="entry name" value="Expansin_C"/>
    <property type="match status" value="1"/>
</dbReference>
<dbReference type="RefSeq" id="XP_044980022.1">
    <property type="nucleotide sequence ID" value="XM_045124087.1"/>
</dbReference>
<evidence type="ECO:0000256" key="2">
    <source>
        <dbReference type="ARBA" id="ARBA00005650"/>
    </source>
</evidence>
<comment type="subcellular location">
    <subcellularLocation>
        <location evidence="1">Secreted</location>
    </subcellularLocation>
</comment>
<feature type="signal peptide" evidence="4">
    <location>
        <begin position="1"/>
        <end position="23"/>
    </location>
</feature>
<proteinExistence type="inferred from homology"/>
<dbReference type="EnsemblPlants" id="HORVU.MOREX.r3.4HG0414550.1">
    <property type="protein sequence ID" value="HORVU.MOREX.r3.4HG0414550.1.CDS1"/>
    <property type="gene ID" value="HORVU.MOREX.r3.4HG0414550"/>
</dbReference>
<evidence type="ECO:0000313" key="6">
    <source>
        <dbReference type="EnsemblPlants" id="HORVU.MOREX.r3.4HG0414550.1.CDS1"/>
    </source>
</evidence>